<evidence type="ECO:0000313" key="3">
    <source>
        <dbReference type="Proteomes" id="UP001172102"/>
    </source>
</evidence>
<protein>
    <submittedName>
        <fullName evidence="2">Uncharacterized protein</fullName>
    </submittedName>
</protein>
<reference evidence="2" key="1">
    <citation type="submission" date="2023-06" db="EMBL/GenBank/DDBJ databases">
        <title>Genome-scale phylogeny and comparative genomics of the fungal order Sordariales.</title>
        <authorList>
            <consortium name="Lawrence Berkeley National Laboratory"/>
            <person name="Hensen N."/>
            <person name="Bonometti L."/>
            <person name="Westerberg I."/>
            <person name="Brannstrom I.O."/>
            <person name="Guillou S."/>
            <person name="Cros-Aarteil S."/>
            <person name="Calhoun S."/>
            <person name="Haridas S."/>
            <person name="Kuo A."/>
            <person name="Mondo S."/>
            <person name="Pangilinan J."/>
            <person name="Riley R."/>
            <person name="Labutti K."/>
            <person name="Andreopoulos B."/>
            <person name="Lipzen A."/>
            <person name="Chen C."/>
            <person name="Yanf M."/>
            <person name="Daum C."/>
            <person name="Ng V."/>
            <person name="Clum A."/>
            <person name="Steindorff A."/>
            <person name="Ohm R."/>
            <person name="Martin F."/>
            <person name="Silar P."/>
            <person name="Natvig D."/>
            <person name="Lalanne C."/>
            <person name="Gautier V."/>
            <person name="Ament-Velasquez S.L."/>
            <person name="Kruys A."/>
            <person name="Hutchinson M.I."/>
            <person name="Powell A.J."/>
            <person name="Barry K."/>
            <person name="Miller A.N."/>
            <person name="Grigoriev I.V."/>
            <person name="Debuchy R."/>
            <person name="Gladieux P."/>
            <person name="Thoren M.H."/>
            <person name="Johannesson H."/>
        </authorList>
    </citation>
    <scope>NUCLEOTIDE SEQUENCE</scope>
    <source>
        <strain evidence="2">SMH4607-1</strain>
    </source>
</reference>
<comment type="caution">
    <text evidence="2">The sequence shown here is derived from an EMBL/GenBank/DDBJ whole genome shotgun (WGS) entry which is preliminary data.</text>
</comment>
<sequence>MGSVPGCRIGSRVGGGYREPGSLPGPFRISSRAAALMGALVALMHRCSLQALARQSPQRGRPARLSGPEKAQMPRWVRWHGSRIGVGFVDRGSDGPWALVQVVQSYHRASGRKRLSWTPTLSPRHPCGFCRARCNSHTRSLSEKARPTAPCHSLIKSQIRGFLFARRDKARWASTDQPVGRCLCSTGRGGVQGAAPRGPCMVSFQTSVDCEACLSMDYPWIMSQGQRMERGGEKKLTRARRGQHTGLLPVLHVDAHPLEEKTCPQIHCRPPPTTSPRPAHACEHPEPLLNARHLRCSAMGCTTQQTALSNRQSRQHPRQNPGPLPGVAVQSGSIRVPR</sequence>
<evidence type="ECO:0000256" key="1">
    <source>
        <dbReference type="SAM" id="MobiDB-lite"/>
    </source>
</evidence>
<organism evidence="2 3">
    <name type="scientific">Lasiosphaeris hirsuta</name>
    <dbReference type="NCBI Taxonomy" id="260670"/>
    <lineage>
        <taxon>Eukaryota</taxon>
        <taxon>Fungi</taxon>
        <taxon>Dikarya</taxon>
        <taxon>Ascomycota</taxon>
        <taxon>Pezizomycotina</taxon>
        <taxon>Sordariomycetes</taxon>
        <taxon>Sordariomycetidae</taxon>
        <taxon>Sordariales</taxon>
        <taxon>Lasiosphaeriaceae</taxon>
        <taxon>Lasiosphaeris</taxon>
    </lineage>
</organism>
<dbReference type="EMBL" id="JAUKUA010000003">
    <property type="protein sequence ID" value="KAK0719966.1"/>
    <property type="molecule type" value="Genomic_DNA"/>
</dbReference>
<name>A0AA40AQ67_9PEZI</name>
<dbReference type="AlphaFoldDB" id="A0AA40AQ67"/>
<proteinExistence type="predicted"/>
<gene>
    <name evidence="2" type="ORF">B0H67DRAFT_574716</name>
</gene>
<accession>A0AA40AQ67</accession>
<evidence type="ECO:0000313" key="2">
    <source>
        <dbReference type="EMBL" id="KAK0719966.1"/>
    </source>
</evidence>
<keyword evidence="3" id="KW-1185">Reference proteome</keyword>
<dbReference type="Proteomes" id="UP001172102">
    <property type="component" value="Unassembled WGS sequence"/>
</dbReference>
<feature type="region of interest" description="Disordered" evidence="1">
    <location>
        <begin position="305"/>
        <end position="338"/>
    </location>
</feature>
<feature type="region of interest" description="Disordered" evidence="1">
    <location>
        <begin position="53"/>
        <end position="72"/>
    </location>
</feature>